<gene>
    <name evidence="2" type="ORF">NM961_12195</name>
</gene>
<sequence length="155" mass="16009">MKFHLVLALVLLCPLAHAQAVAPDVPIATIAAVTGEVMLAQGAQIAPAKAGATLQAGDRVMTMDDADVLIAFADGCNQRLPGQSLLAIGETSGCDQGPGRLRSFRQAIGEPGGGAAAPPRLSTGEKVTVAAAVLVPLLWLWDHNRDDDGREPVSR</sequence>
<keyword evidence="3" id="KW-1185">Reference proteome</keyword>
<feature type="chain" id="PRO_5046900406" evidence="1">
    <location>
        <begin position="19"/>
        <end position="155"/>
    </location>
</feature>
<comment type="caution">
    <text evidence="2">The sequence shown here is derived from an EMBL/GenBank/DDBJ whole genome shotgun (WGS) entry which is preliminary data.</text>
</comment>
<dbReference type="RefSeq" id="WP_255914661.1">
    <property type="nucleotide sequence ID" value="NZ_JANFQO010000010.1"/>
</dbReference>
<evidence type="ECO:0000256" key="1">
    <source>
        <dbReference type="SAM" id="SignalP"/>
    </source>
</evidence>
<organism evidence="2 3">
    <name type="scientific">Tahibacter harae</name>
    <dbReference type="NCBI Taxonomy" id="2963937"/>
    <lineage>
        <taxon>Bacteria</taxon>
        <taxon>Pseudomonadati</taxon>
        <taxon>Pseudomonadota</taxon>
        <taxon>Gammaproteobacteria</taxon>
        <taxon>Lysobacterales</taxon>
        <taxon>Rhodanobacteraceae</taxon>
        <taxon>Tahibacter</taxon>
    </lineage>
</organism>
<evidence type="ECO:0000313" key="3">
    <source>
        <dbReference type="Proteomes" id="UP001165498"/>
    </source>
</evidence>
<reference evidence="2" key="1">
    <citation type="submission" date="2022-07" db="EMBL/GenBank/DDBJ databases">
        <title>Tahibacter sp., a new gammaproteobacterium isolated from the silt sample collected at pig farm.</title>
        <authorList>
            <person name="Chen H."/>
        </authorList>
    </citation>
    <scope>NUCLEOTIDE SEQUENCE</scope>
    <source>
        <strain evidence="2">P2K</strain>
    </source>
</reference>
<dbReference type="Proteomes" id="UP001165498">
    <property type="component" value="Unassembled WGS sequence"/>
</dbReference>
<name>A0ABT1QT75_9GAMM</name>
<dbReference type="EMBL" id="JANFQO010000010">
    <property type="protein sequence ID" value="MCQ4165471.1"/>
    <property type="molecule type" value="Genomic_DNA"/>
</dbReference>
<accession>A0ABT1QT75</accession>
<keyword evidence="1" id="KW-0732">Signal</keyword>
<protein>
    <submittedName>
        <fullName evidence="2">Uncharacterized protein</fullName>
    </submittedName>
</protein>
<feature type="signal peptide" evidence="1">
    <location>
        <begin position="1"/>
        <end position="18"/>
    </location>
</feature>
<proteinExistence type="predicted"/>
<evidence type="ECO:0000313" key="2">
    <source>
        <dbReference type="EMBL" id="MCQ4165471.1"/>
    </source>
</evidence>